<feature type="compositionally biased region" description="Polar residues" evidence="1">
    <location>
        <begin position="9"/>
        <end position="34"/>
    </location>
</feature>
<sequence>ISPLKDQENNSSNSTARLLNNTASNPSHSIDDSINNTFTTTNNNIEQHSSLTKLDSPTSYSTQKNRLLDDNNNLVSLK</sequence>
<dbReference type="AlphaFoldDB" id="A0A822G3T6"/>
<evidence type="ECO:0000313" key="2">
    <source>
        <dbReference type="EMBL" id="CAF5143771.1"/>
    </source>
</evidence>
<accession>A0A822G3T6</accession>
<organism evidence="2 3">
    <name type="scientific">Rotaria socialis</name>
    <dbReference type="NCBI Taxonomy" id="392032"/>
    <lineage>
        <taxon>Eukaryota</taxon>
        <taxon>Metazoa</taxon>
        <taxon>Spiralia</taxon>
        <taxon>Gnathifera</taxon>
        <taxon>Rotifera</taxon>
        <taxon>Eurotatoria</taxon>
        <taxon>Bdelloidea</taxon>
        <taxon>Philodinida</taxon>
        <taxon>Philodinidae</taxon>
        <taxon>Rotaria</taxon>
    </lineage>
</organism>
<comment type="caution">
    <text evidence="2">The sequence shown here is derived from an EMBL/GenBank/DDBJ whole genome shotgun (WGS) entry which is preliminary data.</text>
</comment>
<dbReference type="EMBL" id="CAJOBR010093155">
    <property type="protein sequence ID" value="CAF5143771.1"/>
    <property type="molecule type" value="Genomic_DNA"/>
</dbReference>
<evidence type="ECO:0000313" key="3">
    <source>
        <dbReference type="Proteomes" id="UP000663848"/>
    </source>
</evidence>
<protein>
    <submittedName>
        <fullName evidence="2">Uncharacterized protein</fullName>
    </submittedName>
</protein>
<feature type="compositionally biased region" description="Low complexity" evidence="1">
    <location>
        <begin position="35"/>
        <end position="44"/>
    </location>
</feature>
<feature type="region of interest" description="Disordered" evidence="1">
    <location>
        <begin position="1"/>
        <end position="78"/>
    </location>
</feature>
<feature type="compositionally biased region" description="Polar residues" evidence="1">
    <location>
        <begin position="45"/>
        <end position="78"/>
    </location>
</feature>
<evidence type="ECO:0000256" key="1">
    <source>
        <dbReference type="SAM" id="MobiDB-lite"/>
    </source>
</evidence>
<name>A0A822G3T6_9BILA</name>
<gene>
    <name evidence="2" type="ORF">QYT958_LOCUS47953</name>
</gene>
<reference evidence="2" key="1">
    <citation type="submission" date="2021-02" db="EMBL/GenBank/DDBJ databases">
        <authorList>
            <person name="Nowell W R."/>
        </authorList>
    </citation>
    <scope>NUCLEOTIDE SEQUENCE</scope>
</reference>
<feature type="non-terminal residue" evidence="2">
    <location>
        <position position="1"/>
    </location>
</feature>
<feature type="non-terminal residue" evidence="2">
    <location>
        <position position="78"/>
    </location>
</feature>
<proteinExistence type="predicted"/>
<dbReference type="Proteomes" id="UP000663848">
    <property type="component" value="Unassembled WGS sequence"/>
</dbReference>